<name>A0A7G9W833_ALKCA</name>
<dbReference type="SMART" id="SM00345">
    <property type="entry name" value="HTH_GNTR"/>
    <property type="match status" value="1"/>
</dbReference>
<keyword evidence="2" id="KW-0238">DNA-binding</keyword>
<dbReference type="InterPro" id="IPR036390">
    <property type="entry name" value="WH_DNA-bd_sf"/>
</dbReference>
<dbReference type="PROSITE" id="PS50949">
    <property type="entry name" value="HTH_GNTR"/>
    <property type="match status" value="1"/>
</dbReference>
<dbReference type="RefSeq" id="WP_213168880.1">
    <property type="nucleotide sequence ID" value="NZ_CP058559.1"/>
</dbReference>
<dbReference type="GO" id="GO:0003677">
    <property type="term" value="F:DNA binding"/>
    <property type="evidence" value="ECO:0007669"/>
    <property type="project" value="UniProtKB-KW"/>
</dbReference>
<dbReference type="CDD" id="cd07377">
    <property type="entry name" value="WHTH_GntR"/>
    <property type="match status" value="1"/>
</dbReference>
<dbReference type="PANTHER" id="PTHR38445:SF9">
    <property type="entry name" value="HTH-TYPE TRANSCRIPTIONAL REPRESSOR YTRA"/>
    <property type="match status" value="1"/>
</dbReference>
<evidence type="ECO:0000256" key="3">
    <source>
        <dbReference type="ARBA" id="ARBA00023163"/>
    </source>
</evidence>
<accession>A0A7G9W833</accession>
<keyword evidence="1" id="KW-0805">Transcription regulation</keyword>
<dbReference type="KEGG" id="acae:HYG86_08680"/>
<evidence type="ECO:0000256" key="1">
    <source>
        <dbReference type="ARBA" id="ARBA00023015"/>
    </source>
</evidence>
<dbReference type="AlphaFoldDB" id="A0A7G9W833"/>
<reference evidence="5 6" key="1">
    <citation type="submission" date="2020-07" db="EMBL/GenBank/DDBJ databases">
        <title>Alkalicella. sp. LB2 genome.</title>
        <authorList>
            <person name="Postec A."/>
            <person name="Quemeneur M."/>
        </authorList>
    </citation>
    <scope>NUCLEOTIDE SEQUENCE [LARGE SCALE GENOMIC DNA]</scope>
    <source>
        <strain evidence="5 6">LB2</strain>
    </source>
</reference>
<keyword evidence="3" id="KW-0804">Transcription</keyword>
<protein>
    <submittedName>
        <fullName evidence="5">GntR family transcriptional regulator</fullName>
    </submittedName>
</protein>
<keyword evidence="6" id="KW-1185">Reference proteome</keyword>
<dbReference type="Gene3D" id="1.10.10.10">
    <property type="entry name" value="Winged helix-like DNA-binding domain superfamily/Winged helix DNA-binding domain"/>
    <property type="match status" value="1"/>
</dbReference>
<feature type="domain" description="HTH gntR-type" evidence="4">
    <location>
        <begin position="11"/>
        <end position="79"/>
    </location>
</feature>
<evidence type="ECO:0000313" key="5">
    <source>
        <dbReference type="EMBL" id="QNO14845.1"/>
    </source>
</evidence>
<evidence type="ECO:0000313" key="6">
    <source>
        <dbReference type="Proteomes" id="UP000516160"/>
    </source>
</evidence>
<dbReference type="InterPro" id="IPR000524">
    <property type="entry name" value="Tscrpt_reg_HTH_GntR"/>
</dbReference>
<dbReference type="Proteomes" id="UP000516160">
    <property type="component" value="Chromosome"/>
</dbReference>
<proteinExistence type="predicted"/>
<evidence type="ECO:0000259" key="4">
    <source>
        <dbReference type="PROSITE" id="PS50949"/>
    </source>
</evidence>
<dbReference type="GO" id="GO:0003700">
    <property type="term" value="F:DNA-binding transcription factor activity"/>
    <property type="evidence" value="ECO:0007669"/>
    <property type="project" value="InterPro"/>
</dbReference>
<organism evidence="5 6">
    <name type="scientific">Alkalicella caledoniensis</name>
    <dbReference type="NCBI Taxonomy" id="2731377"/>
    <lineage>
        <taxon>Bacteria</taxon>
        <taxon>Bacillati</taxon>
        <taxon>Bacillota</taxon>
        <taxon>Clostridia</taxon>
        <taxon>Eubacteriales</taxon>
        <taxon>Proteinivoracaceae</taxon>
        <taxon>Alkalicella</taxon>
    </lineage>
</organism>
<dbReference type="Pfam" id="PF00392">
    <property type="entry name" value="GntR"/>
    <property type="match status" value="1"/>
</dbReference>
<evidence type="ECO:0000256" key="2">
    <source>
        <dbReference type="ARBA" id="ARBA00023125"/>
    </source>
</evidence>
<gene>
    <name evidence="5" type="ORF">HYG86_08680</name>
</gene>
<dbReference type="SUPFAM" id="SSF46785">
    <property type="entry name" value="Winged helix' DNA-binding domain"/>
    <property type="match status" value="1"/>
</dbReference>
<dbReference type="EMBL" id="CP058559">
    <property type="protein sequence ID" value="QNO14845.1"/>
    <property type="molecule type" value="Genomic_DNA"/>
</dbReference>
<sequence>MDFFISTNSGLPIYLQIVNQVKGSVAGGLLNPGEKLPSVRDLAITLAINPNTVSKAYSTLEIEGIIEIRKGMGTFISEGSELNDKDKKEKILPKVKELIVEAYHLQIDNNTLLEIINQCLKIEGDNHDS</sequence>
<dbReference type="InterPro" id="IPR036388">
    <property type="entry name" value="WH-like_DNA-bd_sf"/>
</dbReference>
<dbReference type="PANTHER" id="PTHR38445">
    <property type="entry name" value="HTH-TYPE TRANSCRIPTIONAL REPRESSOR YTRA"/>
    <property type="match status" value="1"/>
</dbReference>